<dbReference type="EMBL" id="JAGGLG010000038">
    <property type="protein sequence ID" value="MBP2019912.1"/>
    <property type="molecule type" value="Genomic_DNA"/>
</dbReference>
<evidence type="ECO:0000259" key="3">
    <source>
        <dbReference type="PROSITE" id="PS51109"/>
    </source>
</evidence>
<dbReference type="InterPro" id="IPR036908">
    <property type="entry name" value="RlpA-like_sf"/>
</dbReference>
<accession>A0ABS4JWK8</accession>
<dbReference type="RefSeq" id="WP_209468013.1">
    <property type="nucleotide sequence ID" value="NZ_JAGGLG010000038.1"/>
</dbReference>
<dbReference type="CDD" id="cd22786">
    <property type="entry name" value="DPBB_YuiC-like"/>
    <property type="match status" value="1"/>
</dbReference>
<evidence type="ECO:0000256" key="1">
    <source>
        <dbReference type="ARBA" id="ARBA00022729"/>
    </source>
</evidence>
<sequence>MQLTNVRRRLVAGVAAALILAAALGGPTAPRQSAAAGEAPETLAAVAADRAGSEAERTAVTIIDGGRVRSVETAAKTVAELLQEQFITLGELDSLSVPADTPVTAGLEVRITRRAERIETAAEEVPYGTLERADGSLALGATELVQAGAPGRKLVERMVLYEDGQAVASHVVAETVIEDPTPEIVAYGTAGVVSRGGQQIRYTQELELVATGYTAGPESNPGGSGLTYTGIPAARGIAAVDPNVIPLYTRLYVEGYGFALAADIGGAIKGNRIDLCFDTVDEALAWGVRPVKVYVLQD</sequence>
<dbReference type="Pfam" id="PF07501">
    <property type="entry name" value="G5"/>
    <property type="match status" value="1"/>
</dbReference>
<evidence type="ECO:0000256" key="2">
    <source>
        <dbReference type="SAM" id="SignalP"/>
    </source>
</evidence>
<keyword evidence="5" id="KW-1185">Reference proteome</keyword>
<dbReference type="Proteomes" id="UP001519289">
    <property type="component" value="Unassembled WGS sequence"/>
</dbReference>
<feature type="chain" id="PRO_5045525176" evidence="2">
    <location>
        <begin position="26"/>
        <end position="298"/>
    </location>
</feature>
<name>A0ABS4JWK8_9FIRM</name>
<gene>
    <name evidence="4" type="ORF">J2Z79_003354</name>
</gene>
<dbReference type="Pfam" id="PF03990">
    <property type="entry name" value="DUF348"/>
    <property type="match status" value="1"/>
</dbReference>
<protein>
    <submittedName>
        <fullName evidence="4">3D (Asp-Asp-Asp) domain-containing protein</fullName>
    </submittedName>
</protein>
<proteinExistence type="predicted"/>
<dbReference type="SMART" id="SM01208">
    <property type="entry name" value="G5"/>
    <property type="match status" value="1"/>
</dbReference>
<dbReference type="Gene3D" id="2.40.40.10">
    <property type="entry name" value="RlpA-like domain"/>
    <property type="match status" value="1"/>
</dbReference>
<dbReference type="PANTHER" id="PTHR39160">
    <property type="entry name" value="CELL WALL-BINDING PROTEIN YOCH"/>
    <property type="match status" value="1"/>
</dbReference>
<dbReference type="SUPFAM" id="SSF50685">
    <property type="entry name" value="Barwin-like endoglucanases"/>
    <property type="match status" value="1"/>
</dbReference>
<feature type="signal peptide" evidence="2">
    <location>
        <begin position="1"/>
        <end position="25"/>
    </location>
</feature>
<dbReference type="Pfam" id="PF06725">
    <property type="entry name" value="3D"/>
    <property type="match status" value="1"/>
</dbReference>
<evidence type="ECO:0000313" key="5">
    <source>
        <dbReference type="Proteomes" id="UP001519289"/>
    </source>
</evidence>
<dbReference type="PROSITE" id="PS51109">
    <property type="entry name" value="G5"/>
    <property type="match status" value="1"/>
</dbReference>
<dbReference type="InterPro" id="IPR007137">
    <property type="entry name" value="DUF348"/>
</dbReference>
<keyword evidence="1 2" id="KW-0732">Signal</keyword>
<dbReference type="InterPro" id="IPR010611">
    <property type="entry name" value="3D_dom"/>
</dbReference>
<comment type="caution">
    <text evidence="4">The sequence shown here is derived from an EMBL/GenBank/DDBJ whole genome shotgun (WGS) entry which is preliminary data.</text>
</comment>
<feature type="domain" description="G5" evidence="3">
    <location>
        <begin position="111"/>
        <end position="191"/>
    </location>
</feature>
<dbReference type="InterPro" id="IPR051933">
    <property type="entry name" value="Resuscitation_pf_RpfB"/>
</dbReference>
<reference evidence="4 5" key="1">
    <citation type="submission" date="2021-03" db="EMBL/GenBank/DDBJ databases">
        <title>Genomic Encyclopedia of Type Strains, Phase IV (KMG-IV): sequencing the most valuable type-strain genomes for metagenomic binning, comparative biology and taxonomic classification.</title>
        <authorList>
            <person name="Goeker M."/>
        </authorList>
    </citation>
    <scope>NUCLEOTIDE SEQUENCE [LARGE SCALE GENOMIC DNA]</scope>
    <source>
        <strain evidence="4 5">DSM 27138</strain>
    </source>
</reference>
<dbReference type="PANTHER" id="PTHR39160:SF4">
    <property type="entry name" value="RESUSCITATION-PROMOTING FACTOR RPFB"/>
    <property type="match status" value="1"/>
</dbReference>
<organism evidence="4 5">
    <name type="scientific">Symbiobacterium terraclitae</name>
    <dbReference type="NCBI Taxonomy" id="557451"/>
    <lineage>
        <taxon>Bacteria</taxon>
        <taxon>Bacillati</taxon>
        <taxon>Bacillota</taxon>
        <taxon>Clostridia</taxon>
        <taxon>Eubacteriales</taxon>
        <taxon>Symbiobacteriaceae</taxon>
        <taxon>Symbiobacterium</taxon>
    </lineage>
</organism>
<dbReference type="InterPro" id="IPR011098">
    <property type="entry name" value="G5_dom"/>
</dbReference>
<dbReference type="PROSITE" id="PS51318">
    <property type="entry name" value="TAT"/>
    <property type="match status" value="1"/>
</dbReference>
<dbReference type="InterPro" id="IPR006311">
    <property type="entry name" value="TAT_signal"/>
</dbReference>
<dbReference type="Gene3D" id="2.20.230.10">
    <property type="entry name" value="Resuscitation-promoting factor rpfb"/>
    <property type="match status" value="1"/>
</dbReference>
<evidence type="ECO:0000313" key="4">
    <source>
        <dbReference type="EMBL" id="MBP2019912.1"/>
    </source>
</evidence>